<accession>A0A936TC53</accession>
<evidence type="ECO:0000313" key="3">
    <source>
        <dbReference type="EMBL" id="MBK9295843.1"/>
    </source>
</evidence>
<dbReference type="Proteomes" id="UP000727993">
    <property type="component" value="Unassembled WGS sequence"/>
</dbReference>
<reference evidence="3 4" key="1">
    <citation type="submission" date="2020-10" db="EMBL/GenBank/DDBJ databases">
        <title>Connecting structure to function with the recovery of over 1000 high-quality activated sludge metagenome-assembled genomes encoding full-length rRNA genes using long-read sequencing.</title>
        <authorList>
            <person name="Singleton C.M."/>
            <person name="Petriglieri F."/>
            <person name="Kristensen J.M."/>
            <person name="Kirkegaard R.H."/>
            <person name="Michaelsen T.Y."/>
            <person name="Andersen M.H."/>
            <person name="Karst S.M."/>
            <person name="Dueholm M.S."/>
            <person name="Nielsen P.H."/>
            <person name="Albertsen M."/>
        </authorList>
    </citation>
    <scope>NUCLEOTIDE SEQUENCE [LARGE SCALE GENOMIC DNA]</scope>
    <source>
        <strain evidence="3">Lyne_18-Q3-R50-59_MAXAC.006</strain>
    </source>
</reference>
<evidence type="ECO:0000256" key="1">
    <source>
        <dbReference type="SAM" id="MobiDB-lite"/>
    </source>
</evidence>
<dbReference type="AlphaFoldDB" id="A0A936TC53"/>
<evidence type="ECO:0000256" key="2">
    <source>
        <dbReference type="SAM" id="Phobius"/>
    </source>
</evidence>
<feature type="transmembrane region" description="Helical" evidence="2">
    <location>
        <begin position="30"/>
        <end position="50"/>
    </location>
</feature>
<protein>
    <submittedName>
        <fullName evidence="3">Septum formation initiator family protein</fullName>
    </submittedName>
</protein>
<comment type="caution">
    <text evidence="3">The sequence shown here is derived from an EMBL/GenBank/DDBJ whole genome shotgun (WGS) entry which is preliminary data.</text>
</comment>
<dbReference type="Pfam" id="PF04977">
    <property type="entry name" value="DivIC"/>
    <property type="match status" value="1"/>
</dbReference>
<keyword evidence="2" id="KW-0472">Membrane</keyword>
<proteinExistence type="predicted"/>
<evidence type="ECO:0000313" key="4">
    <source>
        <dbReference type="Proteomes" id="UP000727993"/>
    </source>
</evidence>
<name>A0A936TC53_9ACTN</name>
<dbReference type="InterPro" id="IPR007060">
    <property type="entry name" value="FtsL/DivIC"/>
</dbReference>
<dbReference type="EMBL" id="JADJZA010000001">
    <property type="protein sequence ID" value="MBK9295843.1"/>
    <property type="molecule type" value="Genomic_DNA"/>
</dbReference>
<gene>
    <name evidence="3" type="ORF">IPN02_03000</name>
</gene>
<sequence length="139" mass="15211">MAPRPKRAATARPGDGAATKAARLPTRRRWFWVVALAVVSLFLALLALPVRNLFSQSSELSLARAELAELQGDTTELERRQAELEDPKQVEVLARRNHGMVFPGEESYVVLPPTEGGEVPPWVAKGWDFDPAAPASTDP</sequence>
<organism evidence="3 4">
    <name type="scientific">Candidatus Neomicrothrix subdominans</name>
    <dbReference type="NCBI Taxonomy" id="2954438"/>
    <lineage>
        <taxon>Bacteria</taxon>
        <taxon>Bacillati</taxon>
        <taxon>Actinomycetota</taxon>
        <taxon>Acidimicrobiia</taxon>
        <taxon>Acidimicrobiales</taxon>
        <taxon>Microthrixaceae</taxon>
        <taxon>Candidatus Neomicrothrix</taxon>
    </lineage>
</organism>
<keyword evidence="2" id="KW-1133">Transmembrane helix</keyword>
<feature type="region of interest" description="Disordered" evidence="1">
    <location>
        <begin position="1"/>
        <end position="20"/>
    </location>
</feature>
<keyword evidence="2" id="KW-0812">Transmembrane</keyword>